<comment type="similarity">
    <text evidence="1">Belongs to the centrin family.</text>
</comment>
<keyword evidence="8" id="KW-1185">Reference proteome</keyword>
<dbReference type="PANTHER" id="PTHR23048">
    <property type="entry name" value="MYOSIN LIGHT CHAIN 1, 3"/>
    <property type="match status" value="1"/>
</dbReference>
<organism evidence="7 8">
    <name type="scientific">Triparma columacea</name>
    <dbReference type="NCBI Taxonomy" id="722753"/>
    <lineage>
        <taxon>Eukaryota</taxon>
        <taxon>Sar</taxon>
        <taxon>Stramenopiles</taxon>
        <taxon>Ochrophyta</taxon>
        <taxon>Bolidophyceae</taxon>
        <taxon>Parmales</taxon>
        <taxon>Triparmaceae</taxon>
        <taxon>Triparma</taxon>
    </lineage>
</organism>
<reference evidence="8" key="1">
    <citation type="journal article" date="2023" name="Commun. Biol.">
        <title>Genome analysis of Parmales, the sister group of diatoms, reveals the evolutionary specialization of diatoms from phago-mixotrophs to photoautotrophs.</title>
        <authorList>
            <person name="Ban H."/>
            <person name="Sato S."/>
            <person name="Yoshikawa S."/>
            <person name="Yamada K."/>
            <person name="Nakamura Y."/>
            <person name="Ichinomiya M."/>
            <person name="Sato N."/>
            <person name="Blanc-Mathieu R."/>
            <person name="Endo H."/>
            <person name="Kuwata A."/>
            <person name="Ogata H."/>
        </authorList>
    </citation>
    <scope>NUCLEOTIDE SEQUENCE [LARGE SCALE GENOMIC DNA]</scope>
</reference>
<evidence type="ECO:0000256" key="5">
    <source>
        <dbReference type="SAM" id="MobiDB-lite"/>
    </source>
</evidence>
<accession>A0A9W7GFI1</accession>
<evidence type="ECO:0000259" key="6">
    <source>
        <dbReference type="PROSITE" id="PS50222"/>
    </source>
</evidence>
<feature type="domain" description="EF-hand" evidence="6">
    <location>
        <begin position="642"/>
        <end position="677"/>
    </location>
</feature>
<dbReference type="CDD" id="cd00051">
    <property type="entry name" value="EFh"/>
    <property type="match status" value="1"/>
</dbReference>
<dbReference type="GO" id="GO:0005509">
    <property type="term" value="F:calcium ion binding"/>
    <property type="evidence" value="ECO:0007669"/>
    <property type="project" value="InterPro"/>
</dbReference>
<dbReference type="Proteomes" id="UP001165065">
    <property type="component" value="Unassembled WGS sequence"/>
</dbReference>
<dbReference type="OrthoDB" id="26525at2759"/>
<keyword evidence="3" id="KW-0677">Repeat</keyword>
<dbReference type="FunFam" id="1.10.238.10:FF:000178">
    <property type="entry name" value="Calmodulin-2 A"/>
    <property type="match status" value="1"/>
</dbReference>
<gene>
    <name evidence="7" type="ORF">TrCOL_g12718</name>
</gene>
<name>A0A9W7GFI1_9STRA</name>
<feature type="region of interest" description="Disordered" evidence="5">
    <location>
        <begin position="596"/>
        <end position="631"/>
    </location>
</feature>
<feature type="domain" description="EF-hand" evidence="6">
    <location>
        <begin position="678"/>
        <end position="713"/>
    </location>
</feature>
<dbReference type="Gene3D" id="1.10.238.10">
    <property type="entry name" value="EF-hand"/>
    <property type="match status" value="1"/>
</dbReference>
<evidence type="ECO:0000256" key="3">
    <source>
        <dbReference type="ARBA" id="ARBA00022737"/>
    </source>
</evidence>
<evidence type="ECO:0000313" key="7">
    <source>
        <dbReference type="EMBL" id="GMI44027.1"/>
    </source>
</evidence>
<dbReference type="SUPFAM" id="SSF47473">
    <property type="entry name" value="EF-hand"/>
    <property type="match status" value="1"/>
</dbReference>
<protein>
    <recommendedName>
        <fullName evidence="2">Calmodulin</fullName>
    </recommendedName>
</protein>
<dbReference type="InterPro" id="IPR011992">
    <property type="entry name" value="EF-hand-dom_pair"/>
</dbReference>
<dbReference type="PANTHER" id="PTHR23048:SF0">
    <property type="entry name" value="CALMODULIN LIKE 3"/>
    <property type="match status" value="1"/>
</dbReference>
<dbReference type="PROSITE" id="PS50222">
    <property type="entry name" value="EF_HAND_2"/>
    <property type="match status" value="2"/>
</dbReference>
<evidence type="ECO:0000313" key="8">
    <source>
        <dbReference type="Proteomes" id="UP001165065"/>
    </source>
</evidence>
<comment type="caution">
    <text evidence="7">The sequence shown here is derived from an EMBL/GenBank/DDBJ whole genome shotgun (WGS) entry which is preliminary data.</text>
</comment>
<keyword evidence="4" id="KW-0106">Calcium</keyword>
<sequence>MNHLNQIKETKKGKGIDAILGDIASLEMEEKKKDRIVTAGLPPGGGDVNPLILAEKLAESNKRAVEDQVARFGGKNNNKTDDREKELLAQSASLPNIAGVGGKSNNQSKNKQADQFGFVSKTEVKDSYRRSGRRRSSFGSMREKGDPSNSVLPPVDPLGRNFKSNTKSKGDVEREKRQRKMRKTLEPGSVKFDVGLTVESLKDSGKKREERQTIAREKREAMLEAQRATVLDSIDSKEEKRKAFQKRKEMEVLQRKLLTFVSLASKMKVWCDKAADAIKVWEETKVLHMAAKVIQKSWKKFIRNLKLKQAAVIRQKLSHCEWRVLMWYRCTKRKMQAQLLRTFFKDFAVQQVAYIMFTFRYRVVRVQRMVRSFLQCKRARKQVLEKLWYKLEKKVSSSEESAFKKRKNSVIPALGSKLEAASSRFEAMERLMKKKNKDVAEVAFGANGGQDESNLLAATSTMVETTPKGVDLNTMRFLIRVHLEEERMHHTAHAADFLEEQRSAPLVNEDHARALLAGELLHVEADTERKWPVFPLFRGCRDWCKGIKNGKLAPGMQRFFMTIEEAIKDKEAVEQRVEERKINEYKMLIANRFEAIEEGDEEGDEEDGGGGDEESEEDEAMTPEEEAAENEELAKKYETTAMEIQEYREMFQLVDLDHGGSIDAEEFGQLLSLLGMEKSEEEIQEMVDKIDTTGQGEVFFPDFARAMKSDRPSPQYTMEMVMESFKLFNKGMAVGVILKNQLCKGLMSYKGKWSEEEAENALHDAGLNQMEIDYSSYVKVMFQLSKG</sequence>
<feature type="region of interest" description="Disordered" evidence="5">
    <location>
        <begin position="92"/>
        <end position="181"/>
    </location>
</feature>
<evidence type="ECO:0000256" key="2">
    <source>
        <dbReference type="ARBA" id="ARBA00020786"/>
    </source>
</evidence>
<evidence type="ECO:0000256" key="4">
    <source>
        <dbReference type="ARBA" id="ARBA00022837"/>
    </source>
</evidence>
<dbReference type="InterPro" id="IPR002048">
    <property type="entry name" value="EF_hand_dom"/>
</dbReference>
<proteinExistence type="inferred from homology"/>
<dbReference type="PROSITE" id="PS00018">
    <property type="entry name" value="EF_HAND_1"/>
    <property type="match status" value="1"/>
</dbReference>
<dbReference type="InterPro" id="IPR050230">
    <property type="entry name" value="CALM/Myosin/TropC-like"/>
</dbReference>
<dbReference type="SMART" id="SM00054">
    <property type="entry name" value="EFh"/>
    <property type="match status" value="2"/>
</dbReference>
<dbReference type="GO" id="GO:0016460">
    <property type="term" value="C:myosin II complex"/>
    <property type="evidence" value="ECO:0007669"/>
    <property type="project" value="TreeGrafter"/>
</dbReference>
<dbReference type="Pfam" id="PF13499">
    <property type="entry name" value="EF-hand_7"/>
    <property type="match status" value="1"/>
</dbReference>
<dbReference type="InterPro" id="IPR018247">
    <property type="entry name" value="EF_Hand_1_Ca_BS"/>
</dbReference>
<dbReference type="AlphaFoldDB" id="A0A9W7GFI1"/>
<dbReference type="EMBL" id="BRYA01001466">
    <property type="protein sequence ID" value="GMI44027.1"/>
    <property type="molecule type" value="Genomic_DNA"/>
</dbReference>
<evidence type="ECO:0000256" key="1">
    <source>
        <dbReference type="ARBA" id="ARBA00005253"/>
    </source>
</evidence>